<protein>
    <submittedName>
        <fullName evidence="3">DUF3899 domain-containing protein</fullName>
    </submittedName>
</protein>
<dbReference type="STRING" id="1742359.GCA_001439625_01565"/>
<organism evidence="3 4">
    <name type="scientific">Cytobacillus dafuensis</name>
    <name type="common">Bacillus dafuensis</name>
    <dbReference type="NCBI Taxonomy" id="1742359"/>
    <lineage>
        <taxon>Bacteria</taxon>
        <taxon>Bacillati</taxon>
        <taxon>Bacillota</taxon>
        <taxon>Bacilli</taxon>
        <taxon>Bacillales</taxon>
        <taxon>Bacillaceae</taxon>
        <taxon>Cytobacillus</taxon>
    </lineage>
</organism>
<evidence type="ECO:0000313" key="3">
    <source>
        <dbReference type="EMBL" id="QED49089.1"/>
    </source>
</evidence>
<name>A0A5B8ZBP2_CYTDA</name>
<dbReference type="Pfam" id="PF13038">
    <property type="entry name" value="DUF3899"/>
    <property type="match status" value="1"/>
</dbReference>
<dbReference type="AlphaFoldDB" id="A0A5B8ZBP2"/>
<evidence type="ECO:0000259" key="2">
    <source>
        <dbReference type="Pfam" id="PF13038"/>
    </source>
</evidence>
<gene>
    <name evidence="3" type="ORF">FSZ17_18550</name>
</gene>
<feature type="domain" description="DUF3899" evidence="2">
    <location>
        <begin position="2"/>
        <end position="74"/>
    </location>
</feature>
<dbReference type="InterPro" id="IPR025007">
    <property type="entry name" value="DUF3899"/>
</dbReference>
<keyword evidence="1" id="KW-1133">Transmembrane helix</keyword>
<keyword evidence="4" id="KW-1185">Reference proteome</keyword>
<accession>A0A5B8ZBP2</accession>
<dbReference type="OrthoDB" id="2939220at2"/>
<keyword evidence="1" id="KW-0472">Membrane</keyword>
<proteinExistence type="predicted"/>
<sequence>MIGGALFVLKGGMFDGIIYSFRRFYQHTSKLEQYVSEQTGESRDTPLKNSFRGLYIYPIIISGAALFCFTLLVSVI</sequence>
<dbReference type="EMBL" id="CP042593">
    <property type="protein sequence ID" value="QED49089.1"/>
    <property type="molecule type" value="Genomic_DNA"/>
</dbReference>
<keyword evidence="1" id="KW-0812">Transmembrane</keyword>
<evidence type="ECO:0000313" key="4">
    <source>
        <dbReference type="Proteomes" id="UP000321555"/>
    </source>
</evidence>
<dbReference type="KEGG" id="bda:FSZ17_18550"/>
<dbReference type="Proteomes" id="UP000321555">
    <property type="component" value="Chromosome"/>
</dbReference>
<reference evidence="4" key="1">
    <citation type="submission" date="2019-08" db="EMBL/GenBank/DDBJ databases">
        <authorList>
            <person name="Zheng X."/>
        </authorList>
    </citation>
    <scope>NUCLEOTIDE SEQUENCE [LARGE SCALE GENOMIC DNA]</scope>
    <source>
        <strain evidence="4">FJAT-25496</strain>
    </source>
</reference>
<feature type="transmembrane region" description="Helical" evidence="1">
    <location>
        <begin position="54"/>
        <end position="75"/>
    </location>
</feature>
<evidence type="ECO:0000256" key="1">
    <source>
        <dbReference type="SAM" id="Phobius"/>
    </source>
</evidence>